<dbReference type="InterPro" id="IPR004853">
    <property type="entry name" value="Sugar_P_trans_dom"/>
</dbReference>
<comment type="subcellular location">
    <subcellularLocation>
        <location evidence="1">Membrane</location>
        <topology evidence="1">Multi-pass membrane protein</topology>
    </subcellularLocation>
</comment>
<feature type="region of interest" description="Disordered" evidence="5">
    <location>
        <begin position="312"/>
        <end position="338"/>
    </location>
</feature>
<feature type="domain" description="Sugar phosphate transporter" evidence="7">
    <location>
        <begin position="22"/>
        <end position="301"/>
    </location>
</feature>
<keyword evidence="2 6" id="KW-0812">Transmembrane</keyword>
<keyword evidence="3 6" id="KW-1133">Transmembrane helix</keyword>
<dbReference type="PANTHER" id="PTHR11132">
    <property type="entry name" value="SOLUTE CARRIER FAMILY 35"/>
    <property type="match status" value="1"/>
</dbReference>
<feature type="transmembrane region" description="Helical" evidence="6">
    <location>
        <begin position="158"/>
        <end position="176"/>
    </location>
</feature>
<dbReference type="AlphaFoldDB" id="A0A9W7BD45"/>
<gene>
    <name evidence="8" type="ORF">TrVE_jg5314</name>
</gene>
<reference evidence="9" key="1">
    <citation type="journal article" date="2023" name="Commun. Biol.">
        <title>Genome analysis of Parmales, the sister group of diatoms, reveals the evolutionary specialization of diatoms from phago-mixotrophs to photoautotrophs.</title>
        <authorList>
            <person name="Ban H."/>
            <person name="Sato S."/>
            <person name="Yoshikawa S."/>
            <person name="Yamada K."/>
            <person name="Nakamura Y."/>
            <person name="Ichinomiya M."/>
            <person name="Sato N."/>
            <person name="Blanc-Mathieu R."/>
            <person name="Endo H."/>
            <person name="Kuwata A."/>
            <person name="Ogata H."/>
        </authorList>
    </citation>
    <scope>NUCLEOTIDE SEQUENCE [LARGE SCALE GENOMIC DNA]</scope>
    <source>
        <strain evidence="9">NIES 3699</strain>
    </source>
</reference>
<dbReference type="Pfam" id="PF03151">
    <property type="entry name" value="TPT"/>
    <property type="match status" value="1"/>
</dbReference>
<proteinExistence type="predicted"/>
<name>A0A9W7BD45_9STRA</name>
<feature type="transmembrane region" description="Helical" evidence="6">
    <location>
        <begin position="284"/>
        <end position="301"/>
    </location>
</feature>
<dbReference type="InterPro" id="IPR050186">
    <property type="entry name" value="TPT_transporter"/>
</dbReference>
<evidence type="ECO:0000256" key="2">
    <source>
        <dbReference type="ARBA" id="ARBA00022692"/>
    </source>
</evidence>
<organism evidence="8 9">
    <name type="scientific">Triparma verrucosa</name>
    <dbReference type="NCBI Taxonomy" id="1606542"/>
    <lineage>
        <taxon>Eukaryota</taxon>
        <taxon>Sar</taxon>
        <taxon>Stramenopiles</taxon>
        <taxon>Ochrophyta</taxon>
        <taxon>Bolidophyceae</taxon>
        <taxon>Parmales</taxon>
        <taxon>Triparmaceae</taxon>
        <taxon>Triparma</taxon>
    </lineage>
</organism>
<evidence type="ECO:0000256" key="3">
    <source>
        <dbReference type="ARBA" id="ARBA00022989"/>
    </source>
</evidence>
<dbReference type="Proteomes" id="UP001165160">
    <property type="component" value="Unassembled WGS sequence"/>
</dbReference>
<dbReference type="GO" id="GO:0016020">
    <property type="term" value="C:membrane"/>
    <property type="evidence" value="ECO:0007669"/>
    <property type="project" value="UniProtKB-SubCell"/>
</dbReference>
<evidence type="ECO:0000313" key="9">
    <source>
        <dbReference type="Proteomes" id="UP001165160"/>
    </source>
</evidence>
<keyword evidence="4 6" id="KW-0472">Membrane</keyword>
<keyword evidence="9" id="KW-1185">Reference proteome</keyword>
<evidence type="ECO:0000256" key="1">
    <source>
        <dbReference type="ARBA" id="ARBA00004141"/>
    </source>
</evidence>
<protein>
    <recommendedName>
        <fullName evidence="7">Sugar phosphate transporter domain-containing protein</fullName>
    </recommendedName>
</protein>
<evidence type="ECO:0000256" key="6">
    <source>
        <dbReference type="SAM" id="Phobius"/>
    </source>
</evidence>
<evidence type="ECO:0000256" key="5">
    <source>
        <dbReference type="SAM" id="MobiDB-lite"/>
    </source>
</evidence>
<feature type="transmembrane region" description="Helical" evidence="6">
    <location>
        <begin position="230"/>
        <end position="252"/>
    </location>
</feature>
<accession>A0A9W7BD45</accession>
<feature type="transmembrane region" description="Helical" evidence="6">
    <location>
        <begin position="45"/>
        <end position="70"/>
    </location>
</feature>
<evidence type="ECO:0000259" key="7">
    <source>
        <dbReference type="Pfam" id="PF03151"/>
    </source>
</evidence>
<evidence type="ECO:0000313" key="8">
    <source>
        <dbReference type="EMBL" id="GMH85477.1"/>
    </source>
</evidence>
<comment type="caution">
    <text evidence="8">The sequence shown here is derived from an EMBL/GenBank/DDBJ whole genome shotgun (WGS) entry which is preliminary data.</text>
</comment>
<dbReference type="EMBL" id="BRXX01000049">
    <property type="protein sequence ID" value="GMH85477.1"/>
    <property type="molecule type" value="Genomic_DNA"/>
</dbReference>
<feature type="transmembrane region" description="Helical" evidence="6">
    <location>
        <begin position="259"/>
        <end position="278"/>
    </location>
</feature>
<sequence length="338" mass="36873">MSSQQKKPIEFMGFDSVTVSLMSFNFVSAVGIVFANKYVFHTYGYNFACFVTSLHFVTTTVGGRVCLALGMYKVKELNPMDVLPITVSFCCFVVFNNLSLQHNSVGFYQLMKVLTTPVVVVLQKILYNIDVEHNLQICLGVICCGVAIATVSDMSVNFAGTFWAIMGLVSTAFYQLQVSQRQKNLKVNALQLLHYQAPQAAAVVMVMTPFLDKVTGPDGILAYEMTSGAFMAIAVACVLAFCVNLSTFLVIGHTNPVSYQVLGHFKLVLILIAGVVMFGEDSNVIRLTGMVMAFCGILGYSEIKRKINVGNQAPSRQQDRGEDGVPLVSVSGTPKSDR</sequence>
<feature type="transmembrane region" description="Helical" evidence="6">
    <location>
        <begin position="12"/>
        <end position="33"/>
    </location>
</feature>
<evidence type="ECO:0000256" key="4">
    <source>
        <dbReference type="ARBA" id="ARBA00023136"/>
    </source>
</evidence>